<comment type="caution">
    <text evidence="1">The sequence shown here is derived from an EMBL/GenBank/DDBJ whole genome shotgun (WGS) entry which is preliminary data.</text>
</comment>
<organism evidence="1">
    <name type="scientific">marine sediment metagenome</name>
    <dbReference type="NCBI Taxonomy" id="412755"/>
    <lineage>
        <taxon>unclassified sequences</taxon>
        <taxon>metagenomes</taxon>
        <taxon>ecological metagenomes</taxon>
    </lineage>
</organism>
<proteinExistence type="predicted"/>
<reference evidence="1" key="1">
    <citation type="journal article" date="2015" name="Nature">
        <title>Complex archaea that bridge the gap between prokaryotes and eukaryotes.</title>
        <authorList>
            <person name="Spang A."/>
            <person name="Saw J.H."/>
            <person name="Jorgensen S.L."/>
            <person name="Zaremba-Niedzwiedzka K."/>
            <person name="Martijn J."/>
            <person name="Lind A.E."/>
            <person name="van Eijk R."/>
            <person name="Schleper C."/>
            <person name="Guy L."/>
            <person name="Ettema T.J."/>
        </authorList>
    </citation>
    <scope>NUCLEOTIDE SEQUENCE</scope>
</reference>
<gene>
    <name evidence="1" type="ORF">LCGC14_2201250</name>
</gene>
<sequence length="298" mass="33586">MTKEPDFPTKTKTIIPPSKIKPAVPASLQKAKPLPKLSPKKKFKVETYDVENQGERIIVYADSGIGKTTLISLLGDVVFIDLYGGSDKIKHPVTGEPLTYIPGVETFQDVRDVLQSPEVFKDYGTVCIDTVTRLEQIAEPWIFANILASKNRRVKHLKEYGWNEGYYHLYNTMRLILQDCENLIHQGKNIVLSAQSSPIKVANAGGEDFLKDAPRLYDGKPSNVAQFVEWADHVFKIGYIDLAVEEKKAKGSTTRGIYTDGEVYFTAKSRTISSEYPVISFENPQDDSIWKFLFKDKS</sequence>
<evidence type="ECO:0000313" key="1">
    <source>
        <dbReference type="EMBL" id="KKL60848.1"/>
    </source>
</evidence>
<name>A0A0F9DGN1_9ZZZZ</name>
<protein>
    <submittedName>
        <fullName evidence="1">Uncharacterized protein</fullName>
    </submittedName>
</protein>
<dbReference type="EMBL" id="LAZR01029013">
    <property type="protein sequence ID" value="KKL60848.1"/>
    <property type="molecule type" value="Genomic_DNA"/>
</dbReference>
<dbReference type="Pfam" id="PF13479">
    <property type="entry name" value="AAA_24"/>
    <property type="match status" value="1"/>
</dbReference>
<accession>A0A0F9DGN1</accession>
<dbReference type="AlphaFoldDB" id="A0A0F9DGN1"/>